<organism evidence="2 3">
    <name type="scientific">Trichostrongylus colubriformis</name>
    <name type="common">Black scour worm</name>
    <dbReference type="NCBI Taxonomy" id="6319"/>
    <lineage>
        <taxon>Eukaryota</taxon>
        <taxon>Metazoa</taxon>
        <taxon>Ecdysozoa</taxon>
        <taxon>Nematoda</taxon>
        <taxon>Chromadorea</taxon>
        <taxon>Rhabditida</taxon>
        <taxon>Rhabditina</taxon>
        <taxon>Rhabditomorpha</taxon>
        <taxon>Strongyloidea</taxon>
        <taxon>Trichostrongylidae</taxon>
        <taxon>Trichostrongylus</taxon>
    </lineage>
</organism>
<sequence>MRKRGEELPAILPQFLIPPSLRVVSASENGHAIADTNAVVTEHISASDSGEMRRLIEEMEKLLSDRREADAQVSQLEADMKVKESQIKNLQVELRTLEVTVKQLERQKTEAGRRLADLDEQIRQLEAAALAQAKKAEEAQTRLNQLVEDSQKDAAHAEADQQEIAQLKAELAQLEVERLNLTSQLTQEQKGMETAVDRITEVSISRWRFFFSSY</sequence>
<proteinExistence type="predicted"/>
<evidence type="ECO:0000256" key="1">
    <source>
        <dbReference type="SAM" id="Coils"/>
    </source>
</evidence>
<name>A0AAN8FES1_TRICO</name>
<feature type="non-terminal residue" evidence="2">
    <location>
        <position position="214"/>
    </location>
</feature>
<evidence type="ECO:0000313" key="2">
    <source>
        <dbReference type="EMBL" id="KAK5972717.1"/>
    </source>
</evidence>
<gene>
    <name evidence="2" type="ORF">GCK32_015984</name>
</gene>
<keyword evidence="3" id="KW-1185">Reference proteome</keyword>
<accession>A0AAN8FES1</accession>
<keyword evidence="1" id="KW-0175">Coiled coil</keyword>
<protein>
    <submittedName>
        <fullName evidence="2">Uncharacterized protein</fullName>
    </submittedName>
</protein>
<dbReference type="EMBL" id="WIXE01016372">
    <property type="protein sequence ID" value="KAK5972717.1"/>
    <property type="molecule type" value="Genomic_DNA"/>
</dbReference>
<comment type="caution">
    <text evidence="2">The sequence shown here is derived from an EMBL/GenBank/DDBJ whole genome shotgun (WGS) entry which is preliminary data.</text>
</comment>
<dbReference type="Gene3D" id="1.20.5.170">
    <property type="match status" value="1"/>
</dbReference>
<evidence type="ECO:0000313" key="3">
    <source>
        <dbReference type="Proteomes" id="UP001331761"/>
    </source>
</evidence>
<reference evidence="2 3" key="1">
    <citation type="submission" date="2019-10" db="EMBL/GenBank/DDBJ databases">
        <title>Assembly and Annotation for the nematode Trichostrongylus colubriformis.</title>
        <authorList>
            <person name="Martin J."/>
        </authorList>
    </citation>
    <scope>NUCLEOTIDE SEQUENCE [LARGE SCALE GENOMIC DNA]</scope>
    <source>
        <strain evidence="2">G859</strain>
        <tissue evidence="2">Whole worm</tissue>
    </source>
</reference>
<dbReference type="Proteomes" id="UP001331761">
    <property type="component" value="Unassembled WGS sequence"/>
</dbReference>
<feature type="coiled-coil region" evidence="1">
    <location>
        <begin position="52"/>
        <end position="184"/>
    </location>
</feature>
<dbReference type="AlphaFoldDB" id="A0AAN8FES1"/>